<dbReference type="PANTHER" id="PTHR11764">
    <property type="entry name" value="TERPENE CYCLASE/MUTASE FAMILY MEMBER"/>
    <property type="match status" value="1"/>
</dbReference>
<dbReference type="GO" id="GO:0005811">
    <property type="term" value="C:lipid droplet"/>
    <property type="evidence" value="ECO:0007669"/>
    <property type="project" value="InterPro"/>
</dbReference>
<dbReference type="AlphaFoldDB" id="A0AAV3R3R8"/>
<dbReference type="GO" id="GO:0042300">
    <property type="term" value="F:beta-amyrin synthase activity"/>
    <property type="evidence" value="ECO:0007669"/>
    <property type="project" value="TreeGrafter"/>
</dbReference>
<dbReference type="Proteomes" id="UP001454036">
    <property type="component" value="Unassembled WGS sequence"/>
</dbReference>
<organism evidence="1 2">
    <name type="scientific">Lithospermum erythrorhizon</name>
    <name type="common">Purple gromwell</name>
    <name type="synonym">Lithospermum officinale var. erythrorhizon</name>
    <dbReference type="NCBI Taxonomy" id="34254"/>
    <lineage>
        <taxon>Eukaryota</taxon>
        <taxon>Viridiplantae</taxon>
        <taxon>Streptophyta</taxon>
        <taxon>Embryophyta</taxon>
        <taxon>Tracheophyta</taxon>
        <taxon>Spermatophyta</taxon>
        <taxon>Magnoliopsida</taxon>
        <taxon>eudicotyledons</taxon>
        <taxon>Gunneridae</taxon>
        <taxon>Pentapetalae</taxon>
        <taxon>asterids</taxon>
        <taxon>lamiids</taxon>
        <taxon>Boraginales</taxon>
        <taxon>Boraginaceae</taxon>
        <taxon>Boraginoideae</taxon>
        <taxon>Lithospermeae</taxon>
        <taxon>Lithospermum</taxon>
    </lineage>
</organism>
<dbReference type="GO" id="GO:0016104">
    <property type="term" value="P:triterpenoid biosynthetic process"/>
    <property type="evidence" value="ECO:0007669"/>
    <property type="project" value="InterPro"/>
</dbReference>
<keyword evidence="2" id="KW-1185">Reference proteome</keyword>
<proteinExistence type="predicted"/>
<dbReference type="Gene3D" id="1.50.10.20">
    <property type="match status" value="1"/>
</dbReference>
<dbReference type="InterPro" id="IPR018333">
    <property type="entry name" value="Squalene_cyclase"/>
</dbReference>
<dbReference type="SUPFAM" id="SSF48239">
    <property type="entry name" value="Terpenoid cyclases/Protein prenyltransferases"/>
    <property type="match status" value="1"/>
</dbReference>
<evidence type="ECO:0000313" key="1">
    <source>
        <dbReference type="EMBL" id="GAA0170484.1"/>
    </source>
</evidence>
<evidence type="ECO:0000313" key="2">
    <source>
        <dbReference type="Proteomes" id="UP001454036"/>
    </source>
</evidence>
<gene>
    <name evidence="1" type="ORF">LIER_24731</name>
</gene>
<accession>A0AAV3R3R8</accession>
<comment type="caution">
    <text evidence="1">The sequence shown here is derived from an EMBL/GenBank/DDBJ whole genome shotgun (WGS) entry which is preliminary data.</text>
</comment>
<sequence length="253" mass="29411">MQEDLYVPHTYVQDMLWNTLHYISEPIIRRWPFNKIRERAIKKAIKCMRYAAEESRYITTSSVEQNLQMICWWAEDPNCEEFKCFLARIPDCLWIAEDGMTVQTYGSQLWDCCLSTQALLASGMIEEFGDCLKKSHFYIKESQVTENFKGDYKSMYRHFSKGAWTFSDRDQALVISDCTAEGLKTLLLLSQISPEMEGEPVPVERLYDAVNFLLYMQSPKSGGFGIWEPPVPQPYMQVLNPSELFADIVVEQE</sequence>
<name>A0AAV3R3R8_LITER</name>
<dbReference type="PANTHER" id="PTHR11764:SF71">
    <property type="entry name" value="TERPENE CYCLASE_MUTASE FAMILY MEMBER"/>
    <property type="match status" value="1"/>
</dbReference>
<protein>
    <submittedName>
        <fullName evidence="1">Cyclase</fullName>
    </submittedName>
</protein>
<dbReference type="InterPro" id="IPR008930">
    <property type="entry name" value="Terpenoid_cyclase/PrenylTrfase"/>
</dbReference>
<dbReference type="EMBL" id="BAABME010007266">
    <property type="protein sequence ID" value="GAA0170484.1"/>
    <property type="molecule type" value="Genomic_DNA"/>
</dbReference>
<reference evidence="1 2" key="1">
    <citation type="submission" date="2024-01" db="EMBL/GenBank/DDBJ databases">
        <title>The complete chloroplast genome sequence of Lithospermum erythrorhizon: insights into the phylogenetic relationship among Boraginaceae species and the maternal lineages of purple gromwells.</title>
        <authorList>
            <person name="Okada T."/>
            <person name="Watanabe K."/>
        </authorList>
    </citation>
    <scope>NUCLEOTIDE SEQUENCE [LARGE SCALE GENOMIC DNA]</scope>
</reference>